<sequence length="221" mass="24697">SFSAFDSLINSIPSQDESEVLSRVMHYLNSYERLAFLMRECGKRSRNCSAAAALGAATIATNMAGRGSDIILGGNAEFMARLKLHEILMPRVVKLNEGEYVSVKKLPANKTWKVNESLFPCKLSTENTKLAEEAVQLAVISWGQRSLTELEGEERLSYSCEKGPVQDEVIAKLRSAFLEIVKNIRSTLRRKGKRFAFCWTISFDYVPDTDIATSSSLLIYL</sequence>
<dbReference type="OrthoDB" id="27934at2759"/>
<dbReference type="Proteomes" id="UP001141552">
    <property type="component" value="Unassembled WGS sequence"/>
</dbReference>
<feature type="domain" description="SecA family profile" evidence="1">
    <location>
        <begin position="1"/>
        <end position="200"/>
    </location>
</feature>
<name>A0A9Q0J2L2_9ROSI</name>
<dbReference type="InterPro" id="IPR014018">
    <property type="entry name" value="SecA_motor_DEAD"/>
</dbReference>
<reference evidence="2" key="2">
    <citation type="journal article" date="2023" name="Plants (Basel)">
        <title>Annotation of the Turnera subulata (Passifloraceae) Draft Genome Reveals the S-Locus Evolved after the Divergence of Turneroideae from Passifloroideae in a Stepwise Manner.</title>
        <authorList>
            <person name="Henning P.M."/>
            <person name="Roalson E.H."/>
            <person name="Mir W."/>
            <person name="McCubbin A.G."/>
            <person name="Shore J.S."/>
        </authorList>
    </citation>
    <scope>NUCLEOTIDE SEQUENCE</scope>
    <source>
        <strain evidence="2">F60SS</strain>
    </source>
</reference>
<evidence type="ECO:0000259" key="1">
    <source>
        <dbReference type="PROSITE" id="PS51196"/>
    </source>
</evidence>
<dbReference type="PROSITE" id="PS51196">
    <property type="entry name" value="SECA_MOTOR_DEAD"/>
    <property type="match status" value="1"/>
</dbReference>
<dbReference type="Gene3D" id="3.40.50.300">
    <property type="entry name" value="P-loop containing nucleotide triphosphate hydrolases"/>
    <property type="match status" value="1"/>
</dbReference>
<dbReference type="AlphaFoldDB" id="A0A9Q0J2L2"/>
<accession>A0A9Q0J2L2</accession>
<organism evidence="2 3">
    <name type="scientific">Turnera subulata</name>
    <dbReference type="NCBI Taxonomy" id="218843"/>
    <lineage>
        <taxon>Eukaryota</taxon>
        <taxon>Viridiplantae</taxon>
        <taxon>Streptophyta</taxon>
        <taxon>Embryophyta</taxon>
        <taxon>Tracheophyta</taxon>
        <taxon>Spermatophyta</taxon>
        <taxon>Magnoliopsida</taxon>
        <taxon>eudicotyledons</taxon>
        <taxon>Gunneridae</taxon>
        <taxon>Pentapetalae</taxon>
        <taxon>rosids</taxon>
        <taxon>fabids</taxon>
        <taxon>Malpighiales</taxon>
        <taxon>Passifloraceae</taxon>
        <taxon>Turnera</taxon>
    </lineage>
</organism>
<dbReference type="Pfam" id="PF21090">
    <property type="entry name" value="P-loop_SecA"/>
    <property type="match status" value="1"/>
</dbReference>
<reference evidence="2" key="1">
    <citation type="submission" date="2022-02" db="EMBL/GenBank/DDBJ databases">
        <authorList>
            <person name="Henning P.M."/>
            <person name="McCubbin A.G."/>
            <person name="Shore J.S."/>
        </authorList>
    </citation>
    <scope>NUCLEOTIDE SEQUENCE</scope>
    <source>
        <strain evidence="2">F60SS</strain>
        <tissue evidence="2">Leaves</tissue>
    </source>
</reference>
<keyword evidence="3" id="KW-1185">Reference proteome</keyword>
<feature type="non-terminal residue" evidence="2">
    <location>
        <position position="1"/>
    </location>
</feature>
<comment type="caution">
    <text evidence="2">The sequence shown here is derived from an EMBL/GenBank/DDBJ whole genome shotgun (WGS) entry which is preliminary data.</text>
</comment>
<dbReference type="InterPro" id="IPR027417">
    <property type="entry name" value="P-loop_NTPase"/>
</dbReference>
<dbReference type="InterPro" id="IPR044722">
    <property type="entry name" value="SecA_SF2_C"/>
</dbReference>
<dbReference type="EMBL" id="JAKUCV010006909">
    <property type="protein sequence ID" value="KAJ4825435.1"/>
    <property type="molecule type" value="Genomic_DNA"/>
</dbReference>
<gene>
    <name evidence="2" type="ORF">Tsubulata_010367</name>
</gene>
<evidence type="ECO:0000313" key="3">
    <source>
        <dbReference type="Proteomes" id="UP001141552"/>
    </source>
</evidence>
<evidence type="ECO:0000313" key="2">
    <source>
        <dbReference type="EMBL" id="KAJ4825435.1"/>
    </source>
</evidence>
<proteinExistence type="predicted"/>
<protein>
    <recommendedName>
        <fullName evidence="1">SecA family profile domain-containing protein</fullName>
    </recommendedName>
</protein>